<evidence type="ECO:0000259" key="1">
    <source>
        <dbReference type="Pfam" id="PF01814"/>
    </source>
</evidence>
<dbReference type="Pfam" id="PF01814">
    <property type="entry name" value="Hemerythrin"/>
    <property type="match status" value="1"/>
</dbReference>
<organism evidence="2 3">
    <name type="scientific">Vibrio penaeicida</name>
    <dbReference type="NCBI Taxonomy" id="104609"/>
    <lineage>
        <taxon>Bacteria</taxon>
        <taxon>Pseudomonadati</taxon>
        <taxon>Pseudomonadota</taxon>
        <taxon>Gammaproteobacteria</taxon>
        <taxon>Vibrionales</taxon>
        <taxon>Vibrionaceae</taxon>
        <taxon>Vibrio</taxon>
    </lineage>
</organism>
<evidence type="ECO:0000313" key="2">
    <source>
        <dbReference type="EMBL" id="GLQ72456.1"/>
    </source>
</evidence>
<dbReference type="InterPro" id="IPR012312">
    <property type="entry name" value="Hemerythrin-like"/>
</dbReference>
<accession>A0AAV5NPB3</accession>
<proteinExistence type="predicted"/>
<dbReference type="RefSeq" id="WP_126607976.1">
    <property type="nucleotide sequence ID" value="NZ_AP025144.1"/>
</dbReference>
<dbReference type="GO" id="GO:0005886">
    <property type="term" value="C:plasma membrane"/>
    <property type="evidence" value="ECO:0007669"/>
    <property type="project" value="TreeGrafter"/>
</dbReference>
<dbReference type="PANTHER" id="PTHR39966">
    <property type="entry name" value="BLL2471 PROTEIN-RELATED"/>
    <property type="match status" value="1"/>
</dbReference>
<reference evidence="3" key="1">
    <citation type="journal article" date="2019" name="Int. J. Syst. Evol. Microbiol.">
        <title>The Global Catalogue of Microorganisms (GCM) 10K type strain sequencing project: providing services to taxonomists for standard genome sequencing and annotation.</title>
        <authorList>
            <consortium name="The Broad Institute Genomics Platform"/>
            <consortium name="The Broad Institute Genome Sequencing Center for Infectious Disease"/>
            <person name="Wu L."/>
            <person name="Ma J."/>
        </authorList>
    </citation>
    <scope>NUCLEOTIDE SEQUENCE [LARGE SCALE GENOMIC DNA]</scope>
    <source>
        <strain evidence="3">NBRC 15640</strain>
    </source>
</reference>
<sequence>MIIEKIRREHGYMVRLLAILSSKLEQLRNEKTINYSLVKEIIDYLAIHSQKTHHPKEDILYLHFANHYGNQQKIDDLEKEHVALSKVTEAFQNTVEMILHDAVIPSDIFALQLEEFISRQKGHLEMEEREVLPKIAKAFTAADWRAVESQWLHDDEDPVFGNTIADQYRQLAARVRQTEFEST</sequence>
<keyword evidence="3" id="KW-1185">Reference proteome</keyword>
<dbReference type="Gene3D" id="1.20.120.520">
    <property type="entry name" value="nmb1532 protein domain like"/>
    <property type="match status" value="1"/>
</dbReference>
<evidence type="ECO:0000313" key="3">
    <source>
        <dbReference type="Proteomes" id="UP001156690"/>
    </source>
</evidence>
<dbReference type="PANTHER" id="PTHR39966:SF1">
    <property type="entry name" value="HEMERYTHRIN-LIKE DOMAIN-CONTAINING PROTEIN"/>
    <property type="match status" value="1"/>
</dbReference>
<comment type="caution">
    <text evidence="2">The sequence shown here is derived from an EMBL/GenBank/DDBJ whole genome shotgun (WGS) entry which is preliminary data.</text>
</comment>
<dbReference type="EMBL" id="BSNX01000015">
    <property type="protein sequence ID" value="GLQ72456.1"/>
    <property type="molecule type" value="Genomic_DNA"/>
</dbReference>
<feature type="domain" description="Hemerythrin-like" evidence="1">
    <location>
        <begin position="2"/>
        <end position="135"/>
    </location>
</feature>
<dbReference type="AlphaFoldDB" id="A0AAV5NPB3"/>
<protein>
    <submittedName>
        <fullName evidence="2">Cation-binding protein</fullName>
    </submittedName>
</protein>
<dbReference type="Proteomes" id="UP001156690">
    <property type="component" value="Unassembled WGS sequence"/>
</dbReference>
<name>A0AAV5NPB3_9VIBR</name>
<gene>
    <name evidence="2" type="ORF">GCM10007932_18160</name>
</gene>